<dbReference type="RefSeq" id="WP_309320193.1">
    <property type="nucleotide sequence ID" value="NZ_CP120678.1"/>
</dbReference>
<dbReference type="Proteomes" id="UP001243623">
    <property type="component" value="Chromosome"/>
</dbReference>
<accession>A0A9Y2ADN5</accession>
<dbReference type="Pfam" id="PF13552">
    <property type="entry name" value="DUF4127"/>
    <property type="match status" value="1"/>
</dbReference>
<dbReference type="AlphaFoldDB" id="A0A9Y2ADN5"/>
<proteinExistence type="predicted"/>
<dbReference type="InterPro" id="IPR025394">
    <property type="entry name" value="DUF4127"/>
</dbReference>
<keyword evidence="2" id="KW-1185">Reference proteome</keyword>
<gene>
    <name evidence="1" type="ORF">P3F81_06675</name>
</gene>
<dbReference type="KEGG" id="sgbi:P3F81_06675"/>
<evidence type="ECO:0000313" key="1">
    <source>
        <dbReference type="EMBL" id="WIW69610.1"/>
    </source>
</evidence>
<protein>
    <submittedName>
        <fullName evidence="1">DUF4127 family protein</fullName>
    </submittedName>
</protein>
<name>A0A9Y2ADN5_9FIRM</name>
<organism evidence="1 2">
    <name type="scientific">Selenobaculum gibii</name>
    <dbReference type="NCBI Taxonomy" id="3054208"/>
    <lineage>
        <taxon>Bacteria</taxon>
        <taxon>Bacillati</taxon>
        <taxon>Bacillota</taxon>
        <taxon>Negativicutes</taxon>
        <taxon>Selenomonadales</taxon>
        <taxon>Selenomonadaceae</taxon>
        <taxon>Selenobaculum</taxon>
    </lineage>
</organism>
<evidence type="ECO:0000313" key="2">
    <source>
        <dbReference type="Proteomes" id="UP001243623"/>
    </source>
</evidence>
<sequence length="555" mass="63593">MKSKIIASFSIFLIITCYFFSTIPSYKLMAPTPIQYQHKILLIPLDSRPPCTNFVIDLAKIVNIEIIIPPDEILDNYKTPANQILVRQWLKDNIKNVNFAIISTDMLIHGGLMASRLSEGSENDIVDTLQLLQEIHNQYPSIDLYAFNIIPRLWVGDSEETKKYQTSILEFSKLKDIIYTFHNPIDIERQKEVEAKLPTNIKNNYLTLYAENEKLNKELINLTQKGVLKQLLIGQDDGQSFGIPNIIKRNLQHYLWQKNIAENQVIITRGTDEIALTILGSINSTLQHHQPKIFVQYNDEKASSIVMPYMPHSVATTAKEKIEIAKGIQTTSIDSADFVLYVYIGTKDNMQNRYASAQELKKLLESGYKVALVDLSENFEASETLFPVLKANHVPLNQLIAYSGWNTTSNSIGTAITQATLFTGKLHNITSEKDLATTYSNHLTFLTSRFLEDWYYLKSSHAKIDHLLKAQNIDVYNLNDSYNFANAQLQKEMLQQSRILLNDSAYRIPIKIQYNDTYFLLKVKDMKIDVNYPWPRTFEIDIKPSLSFVISKDIS</sequence>
<reference evidence="1" key="1">
    <citation type="submission" date="2023-03" db="EMBL/GenBank/DDBJ databases">
        <title>Selenobaculum gbiensis gen. nov. sp. nov., a new bacterium isolated from the gut microbiota of IBD patient.</title>
        <authorList>
            <person name="Yeo S."/>
            <person name="Park H."/>
            <person name="Huh C.S."/>
        </authorList>
    </citation>
    <scope>NUCLEOTIDE SEQUENCE</scope>
    <source>
        <strain evidence="1">ICN-92133</strain>
    </source>
</reference>
<dbReference type="EMBL" id="CP120678">
    <property type="protein sequence ID" value="WIW69610.1"/>
    <property type="molecule type" value="Genomic_DNA"/>
</dbReference>